<name>A0ABV2XPY4_9ACTN</name>
<comment type="caution">
    <text evidence="1">The sequence shown here is derived from an EMBL/GenBank/DDBJ whole genome shotgun (WGS) entry which is preliminary data.</text>
</comment>
<proteinExistence type="predicted"/>
<sequence>MGEPQRRHRAVELFSSATRAETLADGPIERERLVDGVTGALKTDAAEVRDVVDGLIAARLPARTPS</sequence>
<organism evidence="1 2">
    <name type="scientific">Streptomyces olindensis</name>
    <dbReference type="NCBI Taxonomy" id="358823"/>
    <lineage>
        <taxon>Bacteria</taxon>
        <taxon>Bacillati</taxon>
        <taxon>Actinomycetota</taxon>
        <taxon>Actinomycetes</taxon>
        <taxon>Kitasatosporales</taxon>
        <taxon>Streptomycetaceae</taxon>
        <taxon>Streptomyces</taxon>
    </lineage>
</organism>
<protein>
    <submittedName>
        <fullName evidence="1">Uncharacterized protein</fullName>
    </submittedName>
</protein>
<reference evidence="1 2" key="1">
    <citation type="submission" date="2024-06" db="EMBL/GenBank/DDBJ databases">
        <title>The Natural Products Discovery Center: Release of the First 8490 Sequenced Strains for Exploring Actinobacteria Biosynthetic Diversity.</title>
        <authorList>
            <person name="Kalkreuter E."/>
            <person name="Kautsar S.A."/>
            <person name="Yang D."/>
            <person name="Bader C.D."/>
            <person name="Teijaro C.N."/>
            <person name="Fluegel L."/>
            <person name="Davis C.M."/>
            <person name="Simpson J.R."/>
            <person name="Lauterbach L."/>
            <person name="Steele A.D."/>
            <person name="Gui C."/>
            <person name="Meng S."/>
            <person name="Li G."/>
            <person name="Viehrig K."/>
            <person name="Ye F."/>
            <person name="Su P."/>
            <person name="Kiefer A.F."/>
            <person name="Nichols A."/>
            <person name="Cepeda A.J."/>
            <person name="Yan W."/>
            <person name="Fan B."/>
            <person name="Jiang Y."/>
            <person name="Adhikari A."/>
            <person name="Zheng C.-J."/>
            <person name="Schuster L."/>
            <person name="Cowan T.M."/>
            <person name="Smanski M.J."/>
            <person name="Chevrette M.G."/>
            <person name="De Carvalho L.P.S."/>
            <person name="Shen B."/>
        </authorList>
    </citation>
    <scope>NUCLEOTIDE SEQUENCE [LARGE SCALE GENOMIC DNA]</scope>
    <source>
        <strain evidence="1 2">NPDC019583</strain>
    </source>
</reference>
<evidence type="ECO:0000313" key="1">
    <source>
        <dbReference type="EMBL" id="MEU2266005.1"/>
    </source>
</evidence>
<dbReference type="Proteomes" id="UP001550603">
    <property type="component" value="Unassembled WGS sequence"/>
</dbReference>
<keyword evidence="2" id="KW-1185">Reference proteome</keyword>
<evidence type="ECO:0000313" key="2">
    <source>
        <dbReference type="Proteomes" id="UP001550603"/>
    </source>
</evidence>
<gene>
    <name evidence="1" type="ORF">ABZ568_06070</name>
</gene>
<dbReference type="RefSeq" id="WP_359786255.1">
    <property type="nucleotide sequence ID" value="NZ_JBEYBN010000006.1"/>
</dbReference>
<dbReference type="EMBL" id="JBEYBN010000006">
    <property type="protein sequence ID" value="MEU2266005.1"/>
    <property type="molecule type" value="Genomic_DNA"/>
</dbReference>
<accession>A0ABV2XPY4</accession>